<feature type="transmembrane region" description="Helical" evidence="16">
    <location>
        <begin position="90"/>
        <end position="111"/>
    </location>
</feature>
<evidence type="ECO:0000313" key="17">
    <source>
        <dbReference type="EMBL" id="MTW16056.1"/>
    </source>
</evidence>
<keyword evidence="13 16" id="KW-0472">Membrane</keyword>
<keyword evidence="6 14" id="KW-0349">Heme</keyword>
<dbReference type="SUPFAM" id="SSF81648">
    <property type="entry name" value="a domain/subunit of cytochrome bc1 complex (Ubiquinol-cytochrome c reductase)"/>
    <property type="match status" value="1"/>
</dbReference>
<feature type="transmembrane region" description="Helical" evidence="16">
    <location>
        <begin position="155"/>
        <end position="178"/>
    </location>
</feature>
<feature type="transmembrane region" description="Helical" evidence="16">
    <location>
        <begin position="42"/>
        <end position="69"/>
    </location>
</feature>
<evidence type="ECO:0000256" key="4">
    <source>
        <dbReference type="ARBA" id="ARBA00013531"/>
    </source>
</evidence>
<proteinExistence type="inferred from homology"/>
<dbReference type="SUPFAM" id="SSF81342">
    <property type="entry name" value="Transmembrane di-heme cytochromes"/>
    <property type="match status" value="1"/>
</dbReference>
<evidence type="ECO:0000256" key="10">
    <source>
        <dbReference type="ARBA" id="ARBA00022982"/>
    </source>
</evidence>
<dbReference type="GO" id="GO:0022904">
    <property type="term" value="P:respiratory electron transport chain"/>
    <property type="evidence" value="ECO:0007669"/>
    <property type="project" value="InterPro"/>
</dbReference>
<feature type="transmembrane region" description="Helical" evidence="16">
    <location>
        <begin position="336"/>
        <end position="357"/>
    </location>
</feature>
<dbReference type="InterPro" id="IPR009056">
    <property type="entry name" value="Cyt_c-like_dom"/>
</dbReference>
<dbReference type="InterPro" id="IPR016174">
    <property type="entry name" value="Di-haem_cyt_TM"/>
</dbReference>
<dbReference type="PROSITE" id="PS51007">
    <property type="entry name" value="CYTC"/>
    <property type="match status" value="1"/>
</dbReference>
<sequence>MSGPSKFVPRHPALKWFEARLPIIGLMYDSFVSYPTPRNLNFLWTFGAILSFLLIIQIVTGVVLVMHYTPNVDLAFNSVEHLMRDVNYGWLLRYLHSNGAAMFFFAVYIHMFRGMYYGSYKEPREVLWIIGVIIYLLMMATGFLGYVLPWGQMSYWAATVITNLFSAIPIFGETIVTWLWGGYSVGNPTLTRFFSLHYLLPFVIVAFVVLHVWALHVVGQNNPAGVEPKSDQDTVPFTPYATLKDLFWFVAFMLIYMWFTFYVPNYLGHADNYIPANPSVTPAHIVPEWYYLPFYAILRAIPDKLMGVIALFASIIVLAFLPWLDTSKVKSGRYRPLFKVFFWIFVADCLLLGWLGAKPAEGGYLIATRILTAWYFLHFIVVLPVIGLMEKPLPLPESITADALAKHGAKKKVIAATVAALAVLVGLSTSTRTAQAAGETPKPPQLTWSFSGPFGTFDRAQLQRGFQVYKEVCAACHGLSLLSFRNLAEPGGPGFTTAQAAAVAAEAKVKDGPNDQGEMFERPGRLADRFPSPYPNAQAAAFAFNGAAPPDLSVIAKARTYERGFPTFVFDIFTQYQEAGVDYITALLTGYEDTPADFKLPDGSNYNKYFPGHAIAMPPPLADGVVTYADGSPQTTAQYAKDVSAFLMWAAEPHLEARKRLGFQVMIFLLVLTGLMYFTYEKVWHDVKHPPEETPGQGTKTTRA</sequence>
<dbReference type="CDD" id="cd00290">
    <property type="entry name" value="cytochrome_b_C"/>
    <property type="match status" value="1"/>
</dbReference>
<dbReference type="FunFam" id="1.20.810.10:FF:000004">
    <property type="entry name" value="Cytochrome b"/>
    <property type="match status" value="1"/>
</dbReference>
<feature type="transmembrane region" description="Helical" evidence="16">
    <location>
        <begin position="246"/>
        <end position="263"/>
    </location>
</feature>
<dbReference type="Pfam" id="PF00033">
    <property type="entry name" value="Cytochrome_B"/>
    <property type="match status" value="1"/>
</dbReference>
<dbReference type="PANTHER" id="PTHR19271">
    <property type="entry name" value="CYTOCHROME B"/>
    <property type="match status" value="1"/>
</dbReference>
<keyword evidence="9 14" id="KW-0479">Metal-binding</keyword>
<name>A0A327KDH1_9BRAD</name>
<feature type="binding site" description="covalent" evidence="14">
    <location>
        <position position="477"/>
    </location>
    <ligand>
        <name>heme c</name>
        <dbReference type="ChEBI" id="CHEBI:61717"/>
    </ligand>
</feature>
<protein>
    <recommendedName>
        <fullName evidence="4 15">Cytochrome b</fullName>
    </recommendedName>
</protein>
<keyword evidence="11 16" id="KW-1133">Transmembrane helix</keyword>
<dbReference type="InterPro" id="IPR027387">
    <property type="entry name" value="Cytb/b6-like_sf"/>
</dbReference>
<dbReference type="PROSITE" id="PS51003">
    <property type="entry name" value="CYTB_CTER"/>
    <property type="match status" value="1"/>
</dbReference>
<dbReference type="Proteomes" id="UP000438991">
    <property type="component" value="Unassembled WGS sequence"/>
</dbReference>
<keyword evidence="7 15" id="KW-0679">Respiratory chain</keyword>
<comment type="cofactor">
    <cofactor evidence="15">
        <name>heme b</name>
        <dbReference type="ChEBI" id="CHEBI:60344"/>
    </cofactor>
    <text evidence="15">Binds 2 heme groups non-covalently.</text>
</comment>
<evidence type="ECO:0000256" key="11">
    <source>
        <dbReference type="ARBA" id="ARBA00022989"/>
    </source>
</evidence>
<dbReference type="InterPro" id="IPR002326">
    <property type="entry name" value="Cyt_c1"/>
</dbReference>
<dbReference type="EMBL" id="WNKV01000004">
    <property type="protein sequence ID" value="MTW16056.1"/>
    <property type="molecule type" value="Genomic_DNA"/>
</dbReference>
<evidence type="ECO:0000256" key="12">
    <source>
        <dbReference type="ARBA" id="ARBA00023004"/>
    </source>
</evidence>
<dbReference type="Gene3D" id="1.10.760.10">
    <property type="entry name" value="Cytochrome c-like domain"/>
    <property type="match status" value="1"/>
</dbReference>
<keyword evidence="10 15" id="KW-0249">Electron transport</keyword>
<dbReference type="GO" id="GO:0008121">
    <property type="term" value="F:quinol-cytochrome-c reductase activity"/>
    <property type="evidence" value="ECO:0007669"/>
    <property type="project" value="TreeGrafter"/>
</dbReference>
<evidence type="ECO:0000256" key="1">
    <source>
        <dbReference type="ARBA" id="ARBA00002444"/>
    </source>
</evidence>
<organism evidence="17 18">
    <name type="scientific">Rhodoplanes serenus</name>
    <dbReference type="NCBI Taxonomy" id="200615"/>
    <lineage>
        <taxon>Bacteria</taxon>
        <taxon>Pseudomonadati</taxon>
        <taxon>Pseudomonadota</taxon>
        <taxon>Alphaproteobacteria</taxon>
        <taxon>Hyphomicrobiales</taxon>
        <taxon>Nitrobacteraceae</taxon>
        <taxon>Rhodoplanes</taxon>
    </lineage>
</organism>
<evidence type="ECO:0000256" key="7">
    <source>
        <dbReference type="ARBA" id="ARBA00022660"/>
    </source>
</evidence>
<dbReference type="InterPro" id="IPR005797">
    <property type="entry name" value="Cyt_b/b6_N"/>
</dbReference>
<evidence type="ECO:0000256" key="2">
    <source>
        <dbReference type="ARBA" id="ARBA00004141"/>
    </source>
</evidence>
<evidence type="ECO:0000256" key="9">
    <source>
        <dbReference type="ARBA" id="ARBA00022723"/>
    </source>
</evidence>
<dbReference type="GO" id="GO:0016020">
    <property type="term" value="C:membrane"/>
    <property type="evidence" value="ECO:0007669"/>
    <property type="project" value="UniProtKB-SubCell"/>
</dbReference>
<comment type="caution">
    <text evidence="17">The sequence shown here is derived from an EMBL/GenBank/DDBJ whole genome shotgun (WGS) entry which is preliminary data.</text>
</comment>
<dbReference type="AlphaFoldDB" id="A0A327KDH1"/>
<dbReference type="Gene3D" id="1.20.810.10">
    <property type="entry name" value="Cytochrome Bc1 Complex, Chain C"/>
    <property type="match status" value="1"/>
</dbReference>
<dbReference type="GO" id="GO:0016491">
    <property type="term" value="F:oxidoreductase activity"/>
    <property type="evidence" value="ECO:0007669"/>
    <property type="project" value="InterPro"/>
</dbReference>
<dbReference type="GO" id="GO:0046872">
    <property type="term" value="F:metal ion binding"/>
    <property type="evidence" value="ECO:0007669"/>
    <property type="project" value="UniProtKB-KW"/>
</dbReference>
<feature type="transmembrane region" description="Helical" evidence="16">
    <location>
        <begin position="661"/>
        <end position="680"/>
    </location>
</feature>
<evidence type="ECO:0000256" key="8">
    <source>
        <dbReference type="ARBA" id="ARBA00022692"/>
    </source>
</evidence>
<dbReference type="InterPro" id="IPR048259">
    <property type="entry name" value="Cytochrome_b_N_euk/bac"/>
</dbReference>
<evidence type="ECO:0000256" key="15">
    <source>
        <dbReference type="RuleBase" id="RU003385"/>
    </source>
</evidence>
<dbReference type="Pfam" id="PF02167">
    <property type="entry name" value="Cytochrom_C1"/>
    <property type="match status" value="1"/>
</dbReference>
<feature type="transmembrane region" description="Helical" evidence="16">
    <location>
        <begin position="198"/>
        <end position="219"/>
    </location>
</feature>
<comment type="function">
    <text evidence="1 15">Component of the ubiquinol-cytochrome c reductase complex (complex III or cytochrome b-c1 complex), which is a respiratory chain that generates an electrochemical potential coupled to ATP synthesis.</text>
</comment>
<comment type="similarity">
    <text evidence="15">Belongs to the cytochrome b family.</text>
</comment>
<feature type="binding site" description="covalent" evidence="14">
    <location>
        <position position="473"/>
    </location>
    <ligand>
        <name>heme c</name>
        <dbReference type="ChEBI" id="CHEBI:61717"/>
    </ligand>
</feature>
<dbReference type="InterPro" id="IPR036150">
    <property type="entry name" value="Cyt_b/b6_C_sf"/>
</dbReference>
<evidence type="ECO:0000256" key="14">
    <source>
        <dbReference type="PIRSR" id="PIRSR602326-1"/>
    </source>
</evidence>
<dbReference type="Pfam" id="PF00032">
    <property type="entry name" value="Cytochrom_B_C"/>
    <property type="match status" value="1"/>
</dbReference>
<evidence type="ECO:0000256" key="6">
    <source>
        <dbReference type="ARBA" id="ARBA00022617"/>
    </source>
</evidence>
<comment type="subunit">
    <text evidence="3 15">The main subunits of complex b-c1 are: cytochrome b, cytochrome c1 and the Rieske protein.</text>
</comment>
<keyword evidence="5 15" id="KW-0813">Transport</keyword>
<keyword evidence="12 14" id="KW-0408">Iron</keyword>
<accession>A0A327KDH1</accession>
<dbReference type="InterPro" id="IPR005798">
    <property type="entry name" value="Cyt_b/b6_C"/>
</dbReference>
<dbReference type="InterPro" id="IPR036909">
    <property type="entry name" value="Cyt_c-like_dom_sf"/>
</dbReference>
<evidence type="ECO:0000256" key="3">
    <source>
        <dbReference type="ARBA" id="ARBA00011649"/>
    </source>
</evidence>
<gene>
    <name evidence="17" type="ORF">GJ689_07530</name>
</gene>
<dbReference type="GO" id="GO:0020037">
    <property type="term" value="F:heme binding"/>
    <property type="evidence" value="ECO:0007669"/>
    <property type="project" value="InterPro"/>
</dbReference>
<dbReference type="Gene3D" id="1.20.5.100">
    <property type="entry name" value="Cytochrome c1, transmembrane anchor, C-terminal"/>
    <property type="match status" value="1"/>
</dbReference>
<dbReference type="SUPFAM" id="SSF46626">
    <property type="entry name" value="Cytochrome c"/>
    <property type="match status" value="1"/>
</dbReference>
<evidence type="ECO:0000313" key="18">
    <source>
        <dbReference type="Proteomes" id="UP000438991"/>
    </source>
</evidence>
<dbReference type="PANTHER" id="PTHR19271:SF16">
    <property type="entry name" value="CYTOCHROME B"/>
    <property type="match status" value="1"/>
</dbReference>
<feature type="transmembrane region" description="Helical" evidence="16">
    <location>
        <begin position="305"/>
        <end position="324"/>
    </location>
</feature>
<feature type="transmembrane region" description="Helical" evidence="16">
    <location>
        <begin position="126"/>
        <end position="148"/>
    </location>
</feature>
<evidence type="ECO:0000256" key="5">
    <source>
        <dbReference type="ARBA" id="ARBA00022448"/>
    </source>
</evidence>
<dbReference type="InterPro" id="IPR048260">
    <property type="entry name" value="Cytochrome_b_C_euk/bac"/>
</dbReference>
<dbReference type="PRINTS" id="PR00603">
    <property type="entry name" value="CYTOCHROMEC1"/>
</dbReference>
<feature type="transmembrane region" description="Helical" evidence="16">
    <location>
        <begin position="363"/>
        <end position="386"/>
    </location>
</feature>
<dbReference type="PROSITE" id="PS51002">
    <property type="entry name" value="CYTB_NTER"/>
    <property type="match status" value="1"/>
</dbReference>
<feature type="binding site" description="covalent" evidence="14">
    <location>
        <position position="617"/>
    </location>
    <ligand>
        <name>heme c</name>
        <dbReference type="ChEBI" id="CHEBI:61717"/>
    </ligand>
</feature>
<reference evidence="17 18" key="1">
    <citation type="submission" date="2019-11" db="EMBL/GenBank/DDBJ databases">
        <title>Whole-genome sequence of Rhodoplanes serenus DSM 18633, type strain.</title>
        <authorList>
            <person name="Kyndt J.A."/>
            <person name="Meyer T.E."/>
        </authorList>
    </citation>
    <scope>NUCLEOTIDE SEQUENCE [LARGE SCALE GENOMIC DNA]</scope>
    <source>
        <strain evidence="17 18">DSM 18633</strain>
    </source>
</reference>
<evidence type="ECO:0000256" key="13">
    <source>
        <dbReference type="ARBA" id="ARBA00023136"/>
    </source>
</evidence>
<dbReference type="RefSeq" id="WP_111384318.1">
    <property type="nucleotide sequence ID" value="NZ_NPEW01000034.1"/>
</dbReference>
<evidence type="ECO:0000256" key="16">
    <source>
        <dbReference type="SAM" id="Phobius"/>
    </source>
</evidence>
<keyword evidence="8 15" id="KW-0812">Transmembrane</keyword>
<feature type="binding site" description="covalent" evidence="14">
    <location>
        <position position="476"/>
    </location>
    <ligand>
        <name>heme c</name>
        <dbReference type="ChEBI" id="CHEBI:61717"/>
    </ligand>
</feature>
<dbReference type="CDD" id="cd00284">
    <property type="entry name" value="Cytochrome_b_N"/>
    <property type="match status" value="1"/>
</dbReference>
<comment type="subcellular location">
    <subcellularLocation>
        <location evidence="2">Membrane</location>
        <topology evidence="2">Multi-pass membrane protein</topology>
    </subcellularLocation>
</comment>
<comment type="cofactor">
    <cofactor evidence="14">
        <name>heme c</name>
        <dbReference type="ChEBI" id="CHEBI:61717"/>
    </cofactor>
    <text evidence="14">Binds 1 heme c group covalently per subunit.</text>
</comment>